<accession>A0ABW2HGA6</accession>
<protein>
    <submittedName>
        <fullName evidence="2">Gfo/Idh/MocA family protein</fullName>
    </submittedName>
</protein>
<dbReference type="PANTHER" id="PTHR43377">
    <property type="entry name" value="BILIVERDIN REDUCTASE A"/>
    <property type="match status" value="1"/>
</dbReference>
<evidence type="ECO:0000313" key="3">
    <source>
        <dbReference type="Proteomes" id="UP001596507"/>
    </source>
</evidence>
<dbReference type="EMBL" id="JBHTBE010000003">
    <property type="protein sequence ID" value="MFC7269616.1"/>
    <property type="molecule type" value="Genomic_DNA"/>
</dbReference>
<keyword evidence="3" id="KW-1185">Reference proteome</keyword>
<dbReference type="Proteomes" id="UP001596507">
    <property type="component" value="Unassembled WGS sequence"/>
</dbReference>
<dbReference type="Gene3D" id="3.40.50.720">
    <property type="entry name" value="NAD(P)-binding Rossmann-like Domain"/>
    <property type="match status" value="1"/>
</dbReference>
<feature type="domain" description="Gfo/Idh/MocA-like oxidoreductase N-terminal" evidence="1">
    <location>
        <begin position="5"/>
        <end position="123"/>
    </location>
</feature>
<evidence type="ECO:0000313" key="2">
    <source>
        <dbReference type="EMBL" id="MFC7269616.1"/>
    </source>
</evidence>
<organism evidence="2 3">
    <name type="scientific">Microbacterium fluvii</name>
    <dbReference type="NCBI Taxonomy" id="415215"/>
    <lineage>
        <taxon>Bacteria</taxon>
        <taxon>Bacillati</taxon>
        <taxon>Actinomycetota</taxon>
        <taxon>Actinomycetes</taxon>
        <taxon>Micrococcales</taxon>
        <taxon>Microbacteriaceae</taxon>
        <taxon>Microbacterium</taxon>
    </lineage>
</organism>
<gene>
    <name evidence="2" type="ORF">ACFQRL_11640</name>
</gene>
<sequence>MRHGVGVIGAGPGVAALHLPTIARVGDRLEVVHISDDGSGRAAGLAARSGARASAGAAELLADPAVEVVAVCGPPHTHAEHVRASVAAGKRAVFCEKPLALDHAEAAEVIEACRAAGTALIVGTNHLFDEAWGRARHHIMAGGDDVRSIAITVALPPNGPLHELVTEFTSTSAPPARPAPDWSDAAVAAAVVRQLLLGLGIHDLPLVRDLAPAFERVVFARPVPPIGYAVGFVASGVTVTLSAVMLPDGPEALWRMQVGTSRDLVQLDFRPAFVHDGTARVRVRTPDGRVTEYSSEGEDGYVAEWRALVALLDGADAVEYDELLADAQFAIDLADAASALLAQGRS</sequence>
<proteinExistence type="predicted"/>
<dbReference type="PANTHER" id="PTHR43377:SF1">
    <property type="entry name" value="BILIVERDIN REDUCTASE A"/>
    <property type="match status" value="1"/>
</dbReference>
<reference evidence="3" key="1">
    <citation type="journal article" date="2019" name="Int. J. Syst. Evol. Microbiol.">
        <title>The Global Catalogue of Microorganisms (GCM) 10K type strain sequencing project: providing services to taxonomists for standard genome sequencing and annotation.</title>
        <authorList>
            <consortium name="The Broad Institute Genomics Platform"/>
            <consortium name="The Broad Institute Genome Sequencing Center for Infectious Disease"/>
            <person name="Wu L."/>
            <person name="Ma J."/>
        </authorList>
    </citation>
    <scope>NUCLEOTIDE SEQUENCE [LARGE SCALE GENOMIC DNA]</scope>
    <source>
        <strain evidence="3">CGMCC 1.15772</strain>
    </source>
</reference>
<name>A0ABW2HGA6_9MICO</name>
<evidence type="ECO:0000259" key="1">
    <source>
        <dbReference type="Pfam" id="PF01408"/>
    </source>
</evidence>
<comment type="caution">
    <text evidence="2">The sequence shown here is derived from an EMBL/GenBank/DDBJ whole genome shotgun (WGS) entry which is preliminary data.</text>
</comment>
<dbReference type="Gene3D" id="3.30.360.10">
    <property type="entry name" value="Dihydrodipicolinate Reductase, domain 2"/>
    <property type="match status" value="1"/>
</dbReference>
<dbReference type="InterPro" id="IPR036291">
    <property type="entry name" value="NAD(P)-bd_dom_sf"/>
</dbReference>
<dbReference type="InterPro" id="IPR051450">
    <property type="entry name" value="Gfo/Idh/MocA_Oxidoreductases"/>
</dbReference>
<dbReference type="Pfam" id="PF01408">
    <property type="entry name" value="GFO_IDH_MocA"/>
    <property type="match status" value="1"/>
</dbReference>
<dbReference type="SUPFAM" id="SSF51735">
    <property type="entry name" value="NAD(P)-binding Rossmann-fold domains"/>
    <property type="match status" value="1"/>
</dbReference>
<dbReference type="RefSeq" id="WP_262874548.1">
    <property type="nucleotide sequence ID" value="NZ_BAABKW010000001.1"/>
</dbReference>
<dbReference type="InterPro" id="IPR000683">
    <property type="entry name" value="Gfo/Idh/MocA-like_OxRdtase_N"/>
</dbReference>